<comment type="caution">
    <text evidence="3">The sequence shown here is derived from an EMBL/GenBank/DDBJ whole genome shotgun (WGS) entry which is preliminary data.</text>
</comment>
<proteinExistence type="predicted"/>
<feature type="region of interest" description="Disordered" evidence="1">
    <location>
        <begin position="29"/>
        <end position="54"/>
    </location>
</feature>
<keyword evidence="2" id="KW-0732">Signal</keyword>
<accession>A0A2A4CTB2</accession>
<keyword evidence="4" id="KW-1185">Reference proteome</keyword>
<feature type="signal peptide" evidence="2">
    <location>
        <begin position="1"/>
        <end position="24"/>
    </location>
</feature>
<reference evidence="3 4" key="1">
    <citation type="submission" date="2017-09" db="EMBL/GenBank/DDBJ databases">
        <title>A multilocus sequence analysis scheme for characterization of bacteria in the genus Thioclava.</title>
        <authorList>
            <person name="Liu Y."/>
            <person name="Shao Z."/>
        </authorList>
    </citation>
    <scope>NUCLEOTIDE SEQUENCE [LARGE SCALE GENOMIC DNA]</scope>
    <source>
        <strain evidence="3 4">CAU 1312</strain>
    </source>
</reference>
<gene>
    <name evidence="3" type="ORF">CLN94_03070</name>
</gene>
<feature type="region of interest" description="Disordered" evidence="1">
    <location>
        <begin position="118"/>
        <end position="141"/>
    </location>
</feature>
<evidence type="ECO:0000313" key="4">
    <source>
        <dbReference type="Proteomes" id="UP000243507"/>
    </source>
</evidence>
<evidence type="ECO:0000256" key="1">
    <source>
        <dbReference type="SAM" id="MobiDB-lite"/>
    </source>
</evidence>
<evidence type="ECO:0000313" key="3">
    <source>
        <dbReference type="EMBL" id="PCD77502.1"/>
    </source>
</evidence>
<evidence type="ECO:0000256" key="2">
    <source>
        <dbReference type="SAM" id="SignalP"/>
    </source>
</evidence>
<dbReference type="EMBL" id="NTJD01000002">
    <property type="protein sequence ID" value="PCD77502.1"/>
    <property type="molecule type" value="Genomic_DNA"/>
</dbReference>
<name>A0A2A4CTB2_9RHOB</name>
<dbReference type="Proteomes" id="UP000243507">
    <property type="component" value="Unassembled WGS sequence"/>
</dbReference>
<dbReference type="AlphaFoldDB" id="A0A2A4CTB2"/>
<dbReference type="OrthoDB" id="7308154at2"/>
<protein>
    <submittedName>
        <fullName evidence="3">AAA+ family ATPase</fullName>
    </submittedName>
</protein>
<organism evidence="3 4">
    <name type="scientific">Pseudothioclava arenosa</name>
    <dbReference type="NCBI Taxonomy" id="1795308"/>
    <lineage>
        <taxon>Bacteria</taxon>
        <taxon>Pseudomonadati</taxon>
        <taxon>Pseudomonadota</taxon>
        <taxon>Alphaproteobacteria</taxon>
        <taxon>Rhodobacterales</taxon>
        <taxon>Paracoccaceae</taxon>
        <taxon>Pseudothioclava</taxon>
    </lineage>
</organism>
<dbReference type="RefSeq" id="WP_096431014.1">
    <property type="nucleotide sequence ID" value="NZ_NTJD01000002.1"/>
</dbReference>
<sequence length="141" mass="15160">MKPFFVIAPIVLVAAFAAVPLAQALRADEPAPETLEPPEAPAEPAPEGDMAEGMGLLERGAQMVLRGFLDEIEPKMDEIQRGLGDAAKDLGPALDKLLTLFDDFRNYEAPERLPNGDIIIRRRPDAPPPAPLPDGDGVTEL</sequence>
<feature type="chain" id="PRO_5012901240" evidence="2">
    <location>
        <begin position="25"/>
        <end position="141"/>
    </location>
</feature>